<dbReference type="GO" id="GO:0016020">
    <property type="term" value="C:membrane"/>
    <property type="evidence" value="ECO:0007669"/>
    <property type="project" value="UniProtKB-SubCell"/>
</dbReference>
<feature type="transmembrane region" description="Helical" evidence="7">
    <location>
        <begin position="286"/>
        <end position="306"/>
    </location>
</feature>
<evidence type="ECO:0000256" key="1">
    <source>
        <dbReference type="ARBA" id="ARBA00004141"/>
    </source>
</evidence>
<dbReference type="RefSeq" id="XP_011312791.1">
    <property type="nucleotide sequence ID" value="XM_011314489.1"/>
</dbReference>
<feature type="transmembrane region" description="Helical" evidence="7">
    <location>
        <begin position="250"/>
        <end position="266"/>
    </location>
</feature>
<accession>A0A9R1TPL8</accession>
<dbReference type="KEGG" id="fas:105272382"/>
<sequence>MTRKIGVASRLKVQLRSSTANTVINSKDNCTEFLLQSNVSEEEKQMRRILTITEAPEFLTHNPYILNGYRSCRTNKLCVESAFWWTNETINIWSHVIGFFWFFGLTFHDLHFLDLSSTDKAVIIFASVIFQIGLITSAIYHTFSCRSDTIYNTLLAIDMLGISLCLLAIYLTGVHFAFSCYENHRFFYISTVVLIFIIAVVMQIPKYNFSSNVKISVLFAWAAYGVIPTIHGIIVMGIQHPMIQQLFPRIIGMYAITSFAFFLLETKIPERFFPGYVDYVGSSHQWWHLLIVFAFFYWRNTGLLYIEYINKYGCIILP</sequence>
<dbReference type="GO" id="GO:0046872">
    <property type="term" value="F:metal ion binding"/>
    <property type="evidence" value="ECO:0007669"/>
    <property type="project" value="UniProtKB-KW"/>
</dbReference>
<accession>A0A9R1U8F6</accession>
<dbReference type="RefSeq" id="XP_011312793.1">
    <property type="nucleotide sequence ID" value="XM_011314491.1"/>
</dbReference>
<gene>
    <name evidence="9 10 11" type="primary">LOC105272382</name>
</gene>
<keyword evidence="4 7" id="KW-1133">Transmembrane helix</keyword>
<keyword evidence="8" id="KW-1185">Reference proteome</keyword>
<keyword evidence="3 7" id="KW-0812">Transmembrane</keyword>
<evidence type="ECO:0000313" key="9">
    <source>
        <dbReference type="RefSeq" id="XP_011312791.1"/>
    </source>
</evidence>
<comment type="similarity">
    <text evidence="2">Belongs to the ADIPOR family.</text>
</comment>
<evidence type="ECO:0000256" key="4">
    <source>
        <dbReference type="ARBA" id="ARBA00022989"/>
    </source>
</evidence>
<accession>A0A9R1U9V3</accession>
<keyword evidence="5 7" id="KW-0472">Membrane</keyword>
<evidence type="ECO:0000256" key="2">
    <source>
        <dbReference type="ARBA" id="ARBA00007018"/>
    </source>
</evidence>
<dbReference type="GO" id="GO:0038023">
    <property type="term" value="F:signaling receptor activity"/>
    <property type="evidence" value="ECO:0007669"/>
    <property type="project" value="TreeGrafter"/>
</dbReference>
<dbReference type="PANTHER" id="PTHR20855">
    <property type="entry name" value="ADIPOR/PROGESTIN RECEPTOR-RELATED"/>
    <property type="match status" value="1"/>
</dbReference>
<keyword evidence="6" id="KW-0862">Zinc</keyword>
<reference evidence="9 10" key="1">
    <citation type="submission" date="2025-04" db="UniProtKB">
        <authorList>
            <consortium name="RefSeq"/>
        </authorList>
    </citation>
    <scope>IDENTIFICATION</scope>
    <source>
        <strain evidence="9 10">USDA-PBARC FA_bdor</strain>
        <tissue evidence="9 10">Whole organism</tissue>
    </source>
</reference>
<organism evidence="8 11">
    <name type="scientific">Fopius arisanus</name>
    <dbReference type="NCBI Taxonomy" id="64838"/>
    <lineage>
        <taxon>Eukaryota</taxon>
        <taxon>Metazoa</taxon>
        <taxon>Ecdysozoa</taxon>
        <taxon>Arthropoda</taxon>
        <taxon>Hexapoda</taxon>
        <taxon>Insecta</taxon>
        <taxon>Pterygota</taxon>
        <taxon>Neoptera</taxon>
        <taxon>Endopterygota</taxon>
        <taxon>Hymenoptera</taxon>
        <taxon>Apocrita</taxon>
        <taxon>Ichneumonoidea</taxon>
        <taxon>Braconidae</taxon>
        <taxon>Opiinae</taxon>
        <taxon>Fopius</taxon>
    </lineage>
</organism>
<evidence type="ECO:0000313" key="11">
    <source>
        <dbReference type="RefSeq" id="XP_011312793.1"/>
    </source>
</evidence>
<dbReference type="GeneID" id="105272382"/>
<comment type="subcellular location">
    <subcellularLocation>
        <location evidence="1">Membrane</location>
        <topology evidence="1">Multi-pass membrane protein</topology>
    </subcellularLocation>
</comment>
<feature type="binding site" evidence="6">
    <location>
        <position position="284"/>
    </location>
    <ligand>
        <name>Zn(2+)</name>
        <dbReference type="ChEBI" id="CHEBI:29105"/>
    </ligand>
</feature>
<feature type="transmembrane region" description="Helical" evidence="7">
    <location>
        <begin position="186"/>
        <end position="205"/>
    </location>
</feature>
<proteinExistence type="inferred from homology"/>
<evidence type="ECO:0000313" key="10">
    <source>
        <dbReference type="RefSeq" id="XP_011312792.1"/>
    </source>
</evidence>
<evidence type="ECO:0000313" key="8">
    <source>
        <dbReference type="Proteomes" id="UP000694866"/>
    </source>
</evidence>
<name>A0A9R1TPL8_9HYME</name>
<protein>
    <submittedName>
        <fullName evidence="9 10">Progestin and adipoQ receptor family member 3 isoform X1</fullName>
    </submittedName>
</protein>
<feature type="transmembrane region" description="Helical" evidence="7">
    <location>
        <begin position="122"/>
        <end position="143"/>
    </location>
</feature>
<evidence type="ECO:0000256" key="5">
    <source>
        <dbReference type="ARBA" id="ARBA00023136"/>
    </source>
</evidence>
<evidence type="ECO:0000256" key="7">
    <source>
        <dbReference type="SAM" id="Phobius"/>
    </source>
</evidence>
<feature type="binding site" evidence="6">
    <location>
        <position position="141"/>
    </location>
    <ligand>
        <name>Zn(2+)</name>
        <dbReference type="ChEBI" id="CHEBI:29105"/>
    </ligand>
</feature>
<feature type="transmembrane region" description="Helical" evidence="7">
    <location>
        <begin position="217"/>
        <end position="238"/>
    </location>
</feature>
<keyword evidence="6" id="KW-0479">Metal-binding</keyword>
<dbReference type="InterPro" id="IPR004254">
    <property type="entry name" value="AdipoR/HlyIII-related"/>
</dbReference>
<dbReference type="RefSeq" id="XP_011312792.1">
    <property type="nucleotide sequence ID" value="XM_011314490.1"/>
</dbReference>
<dbReference type="Pfam" id="PF03006">
    <property type="entry name" value="HlyIII"/>
    <property type="match status" value="1"/>
</dbReference>
<keyword evidence="9 10" id="KW-0675">Receptor</keyword>
<dbReference type="Proteomes" id="UP000694866">
    <property type="component" value="Unplaced"/>
</dbReference>
<feature type="transmembrane region" description="Helical" evidence="7">
    <location>
        <begin position="149"/>
        <end position="174"/>
    </location>
</feature>
<evidence type="ECO:0000256" key="3">
    <source>
        <dbReference type="ARBA" id="ARBA00022692"/>
    </source>
</evidence>
<evidence type="ECO:0000256" key="6">
    <source>
        <dbReference type="PIRSR" id="PIRSR604254-1"/>
    </source>
</evidence>
<feature type="binding site" evidence="6">
    <location>
        <position position="288"/>
    </location>
    <ligand>
        <name>Zn(2+)</name>
        <dbReference type="ChEBI" id="CHEBI:29105"/>
    </ligand>
</feature>
<dbReference type="AlphaFoldDB" id="A0A9R1TPL8"/>
<dbReference type="OrthoDB" id="529367at2759"/>
<dbReference type="PANTHER" id="PTHR20855:SF15">
    <property type="entry name" value="PROGESTIN AND ADIPOQ RECEPTOR FAMILY MEMBER 3"/>
    <property type="match status" value="1"/>
</dbReference>